<keyword evidence="5" id="KW-0547">Nucleotide-binding</keyword>
<evidence type="ECO:0000256" key="9">
    <source>
        <dbReference type="SAM" id="Phobius"/>
    </source>
</evidence>
<dbReference type="Pfam" id="PF07730">
    <property type="entry name" value="HisKA_3"/>
    <property type="match status" value="1"/>
</dbReference>
<dbReference type="SUPFAM" id="SSF55874">
    <property type="entry name" value="ATPase domain of HSP90 chaperone/DNA topoisomerase II/histidine kinase"/>
    <property type="match status" value="1"/>
</dbReference>
<accession>A0A1B7ZCG5</accession>
<evidence type="ECO:0000256" key="6">
    <source>
        <dbReference type="ARBA" id="ARBA00022777"/>
    </source>
</evidence>
<dbReference type="Pfam" id="PF02518">
    <property type="entry name" value="HATPase_c"/>
    <property type="match status" value="1"/>
</dbReference>
<proteinExistence type="predicted"/>
<dbReference type="Proteomes" id="UP000092164">
    <property type="component" value="Unassembled WGS sequence"/>
</dbReference>
<dbReference type="InterPro" id="IPR005467">
    <property type="entry name" value="His_kinase_dom"/>
</dbReference>
<protein>
    <recommendedName>
        <fullName evidence="2">histidine kinase</fullName>
        <ecNumber evidence="2">2.7.13.3</ecNumber>
    </recommendedName>
</protein>
<comment type="caution">
    <text evidence="11">The sequence shown here is derived from an EMBL/GenBank/DDBJ whole genome shotgun (WGS) entry which is preliminary data.</text>
</comment>
<dbReference type="SMART" id="SM00387">
    <property type="entry name" value="HATPase_c"/>
    <property type="match status" value="1"/>
</dbReference>
<keyword evidence="9" id="KW-1133">Transmembrane helix</keyword>
<dbReference type="GO" id="GO:0005524">
    <property type="term" value="F:ATP binding"/>
    <property type="evidence" value="ECO:0007669"/>
    <property type="project" value="UniProtKB-KW"/>
</dbReference>
<keyword evidence="8" id="KW-0902">Two-component regulatory system</keyword>
<evidence type="ECO:0000256" key="8">
    <source>
        <dbReference type="ARBA" id="ARBA00023012"/>
    </source>
</evidence>
<keyword evidence="9" id="KW-0812">Transmembrane</keyword>
<keyword evidence="6" id="KW-0418">Kinase</keyword>
<organism evidence="11 12">
    <name type="scientific">Maribacter hydrothermalis</name>
    <dbReference type="NCBI Taxonomy" id="1836467"/>
    <lineage>
        <taxon>Bacteria</taxon>
        <taxon>Pseudomonadati</taxon>
        <taxon>Bacteroidota</taxon>
        <taxon>Flavobacteriia</taxon>
        <taxon>Flavobacteriales</taxon>
        <taxon>Flavobacteriaceae</taxon>
        <taxon>Maribacter</taxon>
    </lineage>
</organism>
<evidence type="ECO:0000256" key="5">
    <source>
        <dbReference type="ARBA" id="ARBA00022741"/>
    </source>
</evidence>
<name>A0A1B7ZCG5_9FLAO</name>
<dbReference type="PANTHER" id="PTHR24421:SF10">
    <property type="entry name" value="NITRATE_NITRITE SENSOR PROTEIN NARQ"/>
    <property type="match status" value="1"/>
</dbReference>
<comment type="catalytic activity">
    <reaction evidence="1">
        <text>ATP + protein L-histidine = ADP + protein N-phospho-L-histidine.</text>
        <dbReference type="EC" id="2.7.13.3"/>
    </reaction>
</comment>
<keyword evidence="9" id="KW-0472">Membrane</keyword>
<dbReference type="GO" id="GO:0046983">
    <property type="term" value="F:protein dimerization activity"/>
    <property type="evidence" value="ECO:0007669"/>
    <property type="project" value="InterPro"/>
</dbReference>
<evidence type="ECO:0000256" key="1">
    <source>
        <dbReference type="ARBA" id="ARBA00000085"/>
    </source>
</evidence>
<dbReference type="AlphaFoldDB" id="A0A1B7ZCG5"/>
<feature type="domain" description="Histidine kinase" evidence="10">
    <location>
        <begin position="395"/>
        <end position="587"/>
    </location>
</feature>
<dbReference type="EC" id="2.7.13.3" evidence="2"/>
<evidence type="ECO:0000313" key="12">
    <source>
        <dbReference type="Proteomes" id="UP000092164"/>
    </source>
</evidence>
<keyword evidence="4" id="KW-0808">Transferase</keyword>
<evidence type="ECO:0000256" key="2">
    <source>
        <dbReference type="ARBA" id="ARBA00012438"/>
    </source>
</evidence>
<dbReference type="PANTHER" id="PTHR24421">
    <property type="entry name" value="NITRATE/NITRITE SENSOR PROTEIN NARX-RELATED"/>
    <property type="match status" value="1"/>
</dbReference>
<dbReference type="Gene3D" id="3.30.565.10">
    <property type="entry name" value="Histidine kinase-like ATPase, C-terminal domain"/>
    <property type="match status" value="1"/>
</dbReference>
<gene>
    <name evidence="11" type="ORF">A9200_15780</name>
</gene>
<dbReference type="InterPro" id="IPR011990">
    <property type="entry name" value="TPR-like_helical_dom_sf"/>
</dbReference>
<evidence type="ECO:0000259" key="10">
    <source>
        <dbReference type="PROSITE" id="PS50109"/>
    </source>
</evidence>
<dbReference type="InterPro" id="IPR003594">
    <property type="entry name" value="HATPase_dom"/>
</dbReference>
<dbReference type="InterPro" id="IPR050482">
    <property type="entry name" value="Sensor_HK_TwoCompSys"/>
</dbReference>
<keyword evidence="12" id="KW-1185">Reference proteome</keyword>
<feature type="transmembrane region" description="Helical" evidence="9">
    <location>
        <begin position="330"/>
        <end position="348"/>
    </location>
</feature>
<evidence type="ECO:0000256" key="3">
    <source>
        <dbReference type="ARBA" id="ARBA00022553"/>
    </source>
</evidence>
<dbReference type="KEGG" id="mart:BTR34_12120"/>
<evidence type="ECO:0000256" key="7">
    <source>
        <dbReference type="ARBA" id="ARBA00022840"/>
    </source>
</evidence>
<dbReference type="STRING" id="1836467.BTR34_12120"/>
<dbReference type="CDD" id="cd16917">
    <property type="entry name" value="HATPase_UhpB-NarQ-NarX-like"/>
    <property type="match status" value="1"/>
</dbReference>
<evidence type="ECO:0000313" key="11">
    <source>
        <dbReference type="EMBL" id="OBR40572.1"/>
    </source>
</evidence>
<dbReference type="InterPro" id="IPR036890">
    <property type="entry name" value="HATPase_C_sf"/>
</dbReference>
<dbReference type="Gene3D" id="1.20.5.1930">
    <property type="match status" value="1"/>
</dbReference>
<dbReference type="GO" id="GO:0016020">
    <property type="term" value="C:membrane"/>
    <property type="evidence" value="ECO:0007669"/>
    <property type="project" value="InterPro"/>
</dbReference>
<dbReference type="EMBL" id="LZFP01000007">
    <property type="protein sequence ID" value="OBR40572.1"/>
    <property type="molecule type" value="Genomic_DNA"/>
</dbReference>
<dbReference type="GO" id="GO:0000155">
    <property type="term" value="F:phosphorelay sensor kinase activity"/>
    <property type="evidence" value="ECO:0007669"/>
    <property type="project" value="InterPro"/>
</dbReference>
<sequence length="587" mass="66465">MLDYNKANTIALEIKNESVKVQTLDLLKIVAQRTSDVESNYLESNTPENKTKYNLILTHLIEGYKEFYSDEYSSIKAYQSFSDALSLSYDTENVELVKFCLISILNILRTEIFIGSKQFNIYLNHFKEIANSKDDQLLIAFYNVTFSSKEDENLSVSLNYEQAMDALDRLFFNLPKSYPYMSYYLFEKGIQAKLDGSYNNAVAYFENGLELCDKPHLNSLANVLAWQLSHTYLKKKDYEKSAYYLGISKESSRGLKKKFYNERLSAWYFQELNVFDSAYYHLNRSIELEYKMGAKNNSLETALLSVQNQTDKLKLDKLELAASNTKNRNLTILLAVLLALGSVIGVLINKNSRRKQLLAEQEQTLQKQKVTSLLKEQELITIDAMVQGQEKERQRVANELHDDLGSLMAAVKLQFNSLEASDKKGNLETFAKTESLINEAYGKIRAIAHAKNSGLIAKQGLLQAVKQMAEKVSVASNIHISVHDHGLDNRLENSLELTLFRIVQELMANTIKHAEATEMSIHITNHGDSLNIMAEDNGRGMVLGSGRTAHEGMGLKSIDKRITHLNGTMNMESEMGKGTVIILDIPI</sequence>
<dbReference type="InterPro" id="IPR011712">
    <property type="entry name" value="Sig_transdc_His_kin_sub3_dim/P"/>
</dbReference>
<dbReference type="SUPFAM" id="SSF48452">
    <property type="entry name" value="TPR-like"/>
    <property type="match status" value="1"/>
</dbReference>
<reference evidence="12" key="1">
    <citation type="submission" date="2016-06" db="EMBL/GenBank/DDBJ databases">
        <authorList>
            <person name="Zhan P."/>
        </authorList>
    </citation>
    <scope>NUCLEOTIDE SEQUENCE [LARGE SCALE GENOMIC DNA]</scope>
    <source>
        <strain evidence="12">T28</strain>
    </source>
</reference>
<keyword evidence="3" id="KW-0597">Phosphoprotein</keyword>
<keyword evidence="7" id="KW-0067">ATP-binding</keyword>
<evidence type="ECO:0000256" key="4">
    <source>
        <dbReference type="ARBA" id="ARBA00022679"/>
    </source>
</evidence>
<dbReference type="PROSITE" id="PS50109">
    <property type="entry name" value="HIS_KIN"/>
    <property type="match status" value="1"/>
</dbReference>